<accession>A0A8S3BX71</accession>
<evidence type="ECO:0000313" key="2">
    <source>
        <dbReference type="Proteomes" id="UP000676336"/>
    </source>
</evidence>
<dbReference type="Proteomes" id="UP000676336">
    <property type="component" value="Unassembled WGS sequence"/>
</dbReference>
<comment type="caution">
    <text evidence="1">The sequence shown here is derived from an EMBL/GenBank/DDBJ whole genome shotgun (WGS) entry which is preliminary data.</text>
</comment>
<evidence type="ECO:0000313" key="1">
    <source>
        <dbReference type="EMBL" id="CAF4853055.1"/>
    </source>
</evidence>
<protein>
    <submittedName>
        <fullName evidence="1">Uncharacterized protein</fullName>
    </submittedName>
</protein>
<reference evidence="1" key="1">
    <citation type="submission" date="2021-02" db="EMBL/GenBank/DDBJ databases">
        <authorList>
            <person name="Nowell W R."/>
        </authorList>
    </citation>
    <scope>NUCLEOTIDE SEQUENCE</scope>
</reference>
<dbReference type="EMBL" id="CAJOBI010161517">
    <property type="protein sequence ID" value="CAF4853055.1"/>
    <property type="molecule type" value="Genomic_DNA"/>
</dbReference>
<sequence length="44" mass="5209">LEMNILNNPKFDLIINGLYTNEDDEDHNPWINPLTKLLIQEDNQ</sequence>
<dbReference type="AlphaFoldDB" id="A0A8S3BX71"/>
<gene>
    <name evidence="1" type="ORF">SMN809_LOCUS49490</name>
</gene>
<name>A0A8S3BX71_9BILA</name>
<proteinExistence type="predicted"/>
<organism evidence="1 2">
    <name type="scientific">Rotaria magnacalcarata</name>
    <dbReference type="NCBI Taxonomy" id="392030"/>
    <lineage>
        <taxon>Eukaryota</taxon>
        <taxon>Metazoa</taxon>
        <taxon>Spiralia</taxon>
        <taxon>Gnathifera</taxon>
        <taxon>Rotifera</taxon>
        <taxon>Eurotatoria</taxon>
        <taxon>Bdelloidea</taxon>
        <taxon>Philodinida</taxon>
        <taxon>Philodinidae</taxon>
        <taxon>Rotaria</taxon>
    </lineage>
</organism>
<feature type="non-terminal residue" evidence="1">
    <location>
        <position position="1"/>
    </location>
</feature>